<dbReference type="SUPFAM" id="SSF51445">
    <property type="entry name" value="(Trans)glycosidases"/>
    <property type="match status" value="1"/>
</dbReference>
<dbReference type="InterPro" id="IPR017853">
    <property type="entry name" value="GH"/>
</dbReference>
<evidence type="ECO:0000256" key="3">
    <source>
        <dbReference type="ARBA" id="ARBA00023295"/>
    </source>
</evidence>
<keyword evidence="2" id="KW-0378">Hydrolase</keyword>
<dbReference type="Gene3D" id="3.20.20.80">
    <property type="entry name" value="Glycosidases"/>
    <property type="match status" value="1"/>
</dbReference>
<sequence length="307" mass="35473">MKSHKQNVRTRGKHFVGSVLTLLILCLPKAFWGQETENQEFYMGASIRSDSTQSIGKLNLLRNDTVKQSFYNYTGVRLKDDVKYGKYGVDISKWNGVIDWNKVQTDTVPDRIQFVIAKATQGRTLVDARFKENFSAAKAKGFLTGAYHFYDQKAEPAKQAENFINTVKLEKGDLMPILDVERNCFADCDKTPDLLIPKNELIKNLKAFIGLLKEHYKTDVIIYTGEAFYNAFLADDFKDNYFWIAKYSYTPPRCFQVGETFSLDNPCFKNSKKGCWQYTQWGNVKGFDSNVDLNFINNYYLLKWIIK</sequence>
<dbReference type="RefSeq" id="WP_237867994.1">
    <property type="nucleotide sequence ID" value="NZ_JAKLTR010000001.1"/>
</dbReference>
<evidence type="ECO:0000256" key="2">
    <source>
        <dbReference type="ARBA" id="ARBA00022801"/>
    </source>
</evidence>
<dbReference type="Proteomes" id="UP001165367">
    <property type="component" value="Unassembled WGS sequence"/>
</dbReference>
<keyword evidence="3" id="KW-0326">Glycosidase</keyword>
<evidence type="ECO:0000313" key="4">
    <source>
        <dbReference type="EMBL" id="MCG2612765.1"/>
    </source>
</evidence>
<keyword evidence="5" id="KW-1185">Reference proteome</keyword>
<dbReference type="PROSITE" id="PS51904">
    <property type="entry name" value="GLYCOSYL_HYDROL_F25_2"/>
    <property type="match status" value="1"/>
</dbReference>
<dbReference type="Pfam" id="PF01183">
    <property type="entry name" value="Glyco_hydro_25"/>
    <property type="match status" value="1"/>
</dbReference>
<proteinExistence type="inferred from homology"/>
<evidence type="ECO:0008006" key="6">
    <source>
        <dbReference type="Google" id="ProtNLM"/>
    </source>
</evidence>
<dbReference type="SMART" id="SM00641">
    <property type="entry name" value="Glyco_25"/>
    <property type="match status" value="1"/>
</dbReference>
<accession>A0ABS9KKG9</accession>
<dbReference type="PANTHER" id="PTHR34135">
    <property type="entry name" value="LYSOZYME"/>
    <property type="match status" value="1"/>
</dbReference>
<comment type="caution">
    <text evidence="4">The sequence shown here is derived from an EMBL/GenBank/DDBJ whole genome shotgun (WGS) entry which is preliminary data.</text>
</comment>
<gene>
    <name evidence="4" type="ORF">LZZ85_00680</name>
</gene>
<dbReference type="PANTHER" id="PTHR34135:SF2">
    <property type="entry name" value="LYSOZYME"/>
    <property type="match status" value="1"/>
</dbReference>
<dbReference type="InterPro" id="IPR018077">
    <property type="entry name" value="Glyco_hydro_fam25_subgr"/>
</dbReference>
<evidence type="ECO:0000256" key="1">
    <source>
        <dbReference type="ARBA" id="ARBA00010646"/>
    </source>
</evidence>
<dbReference type="InterPro" id="IPR002053">
    <property type="entry name" value="Glyco_hydro_25"/>
</dbReference>
<reference evidence="4" key="1">
    <citation type="submission" date="2022-01" db="EMBL/GenBank/DDBJ databases">
        <authorList>
            <person name="Jo J.-H."/>
            <person name="Im W.-T."/>
        </authorList>
    </citation>
    <scope>NUCLEOTIDE SEQUENCE</scope>
    <source>
        <strain evidence="4">NA20</strain>
    </source>
</reference>
<name>A0ABS9KKG9_9BACT</name>
<dbReference type="EMBL" id="JAKLTR010000001">
    <property type="protein sequence ID" value="MCG2612765.1"/>
    <property type="molecule type" value="Genomic_DNA"/>
</dbReference>
<comment type="similarity">
    <text evidence="1">Belongs to the glycosyl hydrolase 25 family.</text>
</comment>
<protein>
    <recommendedName>
        <fullName evidence="6">Glycoside hydrolase</fullName>
    </recommendedName>
</protein>
<evidence type="ECO:0000313" key="5">
    <source>
        <dbReference type="Proteomes" id="UP001165367"/>
    </source>
</evidence>
<organism evidence="4 5">
    <name type="scientific">Terrimonas ginsenosidimutans</name>
    <dbReference type="NCBI Taxonomy" id="2908004"/>
    <lineage>
        <taxon>Bacteria</taxon>
        <taxon>Pseudomonadati</taxon>
        <taxon>Bacteroidota</taxon>
        <taxon>Chitinophagia</taxon>
        <taxon>Chitinophagales</taxon>
        <taxon>Chitinophagaceae</taxon>
        <taxon>Terrimonas</taxon>
    </lineage>
</organism>